<dbReference type="SUPFAM" id="SSF55874">
    <property type="entry name" value="ATPase domain of HSP90 chaperone/DNA topoisomerase II/histidine kinase"/>
    <property type="match status" value="1"/>
</dbReference>
<evidence type="ECO:0000313" key="4">
    <source>
        <dbReference type="Proteomes" id="UP001165430"/>
    </source>
</evidence>
<keyword evidence="3" id="KW-0418">Kinase</keyword>
<protein>
    <submittedName>
        <fullName evidence="3">Sensor histidine kinase</fullName>
    </submittedName>
</protein>
<dbReference type="RefSeq" id="WP_241410359.1">
    <property type="nucleotide sequence ID" value="NZ_JAKZGO010000003.1"/>
</dbReference>
<keyword evidence="1" id="KW-1133">Transmembrane helix</keyword>
<dbReference type="GO" id="GO:0016301">
    <property type="term" value="F:kinase activity"/>
    <property type="evidence" value="ECO:0007669"/>
    <property type="project" value="UniProtKB-KW"/>
</dbReference>
<dbReference type="Gene3D" id="3.30.565.10">
    <property type="entry name" value="Histidine kinase-like ATPase, C-terminal domain"/>
    <property type="match status" value="1"/>
</dbReference>
<feature type="transmembrane region" description="Helical" evidence="1">
    <location>
        <begin position="41"/>
        <end position="60"/>
    </location>
</feature>
<dbReference type="PANTHER" id="PTHR34220:SF7">
    <property type="entry name" value="SENSOR HISTIDINE KINASE YPDA"/>
    <property type="match status" value="1"/>
</dbReference>
<dbReference type="PANTHER" id="PTHR34220">
    <property type="entry name" value="SENSOR HISTIDINE KINASE YPDA"/>
    <property type="match status" value="1"/>
</dbReference>
<dbReference type="InterPro" id="IPR010559">
    <property type="entry name" value="Sig_transdc_His_kin_internal"/>
</dbReference>
<dbReference type="EMBL" id="JAKZGO010000003">
    <property type="protein sequence ID" value="MCH7412820.1"/>
    <property type="molecule type" value="Genomic_DNA"/>
</dbReference>
<evidence type="ECO:0000259" key="2">
    <source>
        <dbReference type="Pfam" id="PF06580"/>
    </source>
</evidence>
<dbReference type="InterPro" id="IPR036890">
    <property type="entry name" value="HATPase_C_sf"/>
</dbReference>
<reference evidence="3" key="1">
    <citation type="submission" date="2022-03" db="EMBL/GenBank/DDBJ databases">
        <title>De novo assembled genomes of Belliella spp. (Cyclobacteriaceae) strains.</title>
        <authorList>
            <person name="Szabo A."/>
            <person name="Korponai K."/>
            <person name="Felfoldi T."/>
        </authorList>
    </citation>
    <scope>NUCLEOTIDE SEQUENCE</scope>
    <source>
        <strain evidence="3">DSM 111903</strain>
    </source>
</reference>
<name>A0ABS9V8S1_9BACT</name>
<evidence type="ECO:0000313" key="3">
    <source>
        <dbReference type="EMBL" id="MCH7412820.1"/>
    </source>
</evidence>
<feature type="transmembrane region" description="Helical" evidence="1">
    <location>
        <begin position="72"/>
        <end position="94"/>
    </location>
</feature>
<keyword evidence="1" id="KW-0472">Membrane</keyword>
<gene>
    <name evidence="3" type="ORF">MM213_04930</name>
</gene>
<keyword evidence="3" id="KW-0808">Transferase</keyword>
<evidence type="ECO:0000256" key="1">
    <source>
        <dbReference type="SAM" id="Phobius"/>
    </source>
</evidence>
<proteinExistence type="predicted"/>
<accession>A0ABS9V8S1</accession>
<keyword evidence="4" id="KW-1185">Reference proteome</keyword>
<organism evidence="3 4">
    <name type="scientific">Belliella alkalica</name>
    <dbReference type="NCBI Taxonomy" id="1730871"/>
    <lineage>
        <taxon>Bacteria</taxon>
        <taxon>Pseudomonadati</taxon>
        <taxon>Bacteroidota</taxon>
        <taxon>Cytophagia</taxon>
        <taxon>Cytophagales</taxon>
        <taxon>Cyclobacteriaceae</taxon>
        <taxon>Belliella</taxon>
    </lineage>
</organism>
<dbReference type="InterPro" id="IPR050640">
    <property type="entry name" value="Bact_2-comp_sensor_kinase"/>
</dbReference>
<dbReference type="Pfam" id="PF06580">
    <property type="entry name" value="His_kinase"/>
    <property type="match status" value="1"/>
</dbReference>
<comment type="caution">
    <text evidence="3">The sequence shown here is derived from an EMBL/GenBank/DDBJ whole genome shotgun (WGS) entry which is preliminary data.</text>
</comment>
<feature type="domain" description="Signal transduction histidine kinase internal region" evidence="2">
    <location>
        <begin position="171"/>
        <end position="246"/>
    </location>
</feature>
<feature type="transmembrane region" description="Helical" evidence="1">
    <location>
        <begin position="12"/>
        <end position="29"/>
    </location>
</feature>
<sequence length="359" mass="41908">MDSNQKLAKENTLIRASLYGVSFIIIWFYNAILFDQTKFDIVILGYSVWNFVVVILNQFTIETIVFRVKSTLRWLILFVSLVILYFVSVFLLVYPLKWLNYFRPDDERIEVIFNRFFFPSIEGAFSVLGLSWSTGQLYFHLFFLLIGTFIFRYVQSMKKIAALQIMNANLELDLLKSQIHPHFLFNTLNNLYRLVMDVPQAGEVVLKLSDLLRFSLYESNTESISLGKEIGFLEDYIELEKIRHHSHVQIAYDFESVQNRDKRIAPLIFINFIENAFKHGVNNTVKESWVKIILEQTNNIVIFKVANSKIGNGITKKEVGGQGIASVRRRLDILYYGKYDLEILDEESVYQVNLKIELA</sequence>
<keyword evidence="1" id="KW-0812">Transmembrane</keyword>
<dbReference type="Proteomes" id="UP001165430">
    <property type="component" value="Unassembled WGS sequence"/>
</dbReference>
<feature type="transmembrane region" description="Helical" evidence="1">
    <location>
        <begin position="137"/>
        <end position="154"/>
    </location>
</feature>